<sequence>MDVLQVPVAARARTIKNGADQQPHHVRDDQADETDRAGQRDRRADHEGGGEDEQDAGALDVQADVMCLTFAEGEDVQDLAGPSTVTTPVT</sequence>
<keyword evidence="3" id="KW-1185">Reference proteome</keyword>
<organism evidence="2 3">
    <name type="scientific">Streptomyces oceani</name>
    <dbReference type="NCBI Taxonomy" id="1075402"/>
    <lineage>
        <taxon>Bacteria</taxon>
        <taxon>Bacillati</taxon>
        <taxon>Actinomycetota</taxon>
        <taxon>Actinomycetes</taxon>
        <taxon>Kitasatosporales</taxon>
        <taxon>Streptomycetaceae</taxon>
        <taxon>Streptomyces</taxon>
    </lineage>
</organism>
<protein>
    <submittedName>
        <fullName evidence="2">Uncharacterized protein</fullName>
    </submittedName>
</protein>
<dbReference type="AlphaFoldDB" id="A0A1E7JYA7"/>
<feature type="compositionally biased region" description="Basic and acidic residues" evidence="1">
    <location>
        <begin position="22"/>
        <end position="49"/>
    </location>
</feature>
<evidence type="ECO:0000256" key="1">
    <source>
        <dbReference type="SAM" id="MobiDB-lite"/>
    </source>
</evidence>
<accession>A0A1E7JYA7</accession>
<proteinExistence type="predicted"/>
<feature type="region of interest" description="Disordered" evidence="1">
    <location>
        <begin position="12"/>
        <end position="59"/>
    </location>
</feature>
<reference evidence="2 3" key="1">
    <citation type="journal article" date="2016" name="Front. Microbiol.">
        <title>Comparative Genomics Analysis of Streptomyces Species Reveals Their Adaptation to the Marine Environment and Their Diversity at the Genomic Level.</title>
        <authorList>
            <person name="Tian X."/>
            <person name="Zhang Z."/>
            <person name="Yang T."/>
            <person name="Chen M."/>
            <person name="Li J."/>
            <person name="Chen F."/>
            <person name="Yang J."/>
            <person name="Li W."/>
            <person name="Zhang B."/>
            <person name="Zhang Z."/>
            <person name="Wu J."/>
            <person name="Zhang C."/>
            <person name="Long L."/>
            <person name="Xiao J."/>
        </authorList>
    </citation>
    <scope>NUCLEOTIDE SEQUENCE [LARGE SCALE GENOMIC DNA]</scope>
    <source>
        <strain evidence="2 3">SCSIO 02100</strain>
    </source>
</reference>
<gene>
    <name evidence="2" type="ORF">AN216_19425</name>
</gene>
<dbReference type="Proteomes" id="UP000176101">
    <property type="component" value="Unassembled WGS sequence"/>
</dbReference>
<comment type="caution">
    <text evidence="2">The sequence shown here is derived from an EMBL/GenBank/DDBJ whole genome shotgun (WGS) entry which is preliminary data.</text>
</comment>
<evidence type="ECO:0000313" key="3">
    <source>
        <dbReference type="Proteomes" id="UP000176101"/>
    </source>
</evidence>
<evidence type="ECO:0000313" key="2">
    <source>
        <dbReference type="EMBL" id="OEU96632.1"/>
    </source>
</evidence>
<dbReference type="EMBL" id="LJGU01000136">
    <property type="protein sequence ID" value="OEU96632.1"/>
    <property type="molecule type" value="Genomic_DNA"/>
</dbReference>
<name>A0A1E7JYA7_9ACTN</name>